<evidence type="ECO:0000256" key="1">
    <source>
        <dbReference type="ARBA" id="ARBA00022723"/>
    </source>
</evidence>
<dbReference type="InterPro" id="IPR047134">
    <property type="entry name" value="RNF4"/>
</dbReference>
<keyword evidence="2" id="KW-0863">Zinc-finger</keyword>
<dbReference type="PROSITE" id="PS50089">
    <property type="entry name" value="ZF_RING_2"/>
    <property type="match status" value="1"/>
</dbReference>
<evidence type="ECO:0000259" key="4">
    <source>
        <dbReference type="PROSITE" id="PS50089"/>
    </source>
</evidence>
<dbReference type="EMBL" id="MN740063">
    <property type="protein sequence ID" value="QHT86199.1"/>
    <property type="molecule type" value="Genomic_DNA"/>
</dbReference>
<keyword evidence="3" id="KW-0862">Zinc</keyword>
<dbReference type="GO" id="GO:0008270">
    <property type="term" value="F:zinc ion binding"/>
    <property type="evidence" value="ECO:0007669"/>
    <property type="project" value="UniProtKB-KW"/>
</dbReference>
<name>A0A6C0I097_9ZZZZ</name>
<dbReference type="AlphaFoldDB" id="A0A6C0I097"/>
<sequence length="264" mass="30830">MLPNVTRCCTVCRTPGHNIRSCNDPDIENSWKELLIIVEIQNGYTTISQPIMQIAKNYLLFNITRPILYALGYKIVKTTTRNSVETIVVLLCNEIQQIAIRYANSSHIDRRIFARWLEPELNDDIMEIEPENIIDVLEMEIEDPNSITEINENIFQQHEIPIHVEDPKYHQMIEPFMLCLESEFELSQTIECPLCLDEKKQIDIDTTNCGHTFCHECICKHIDSKMGISSCPLCRTHIYSLEVKDIENYINIEQRYSALYEFLK</sequence>
<dbReference type="SMART" id="SM00184">
    <property type="entry name" value="RING"/>
    <property type="match status" value="1"/>
</dbReference>
<protein>
    <recommendedName>
        <fullName evidence="4">RING-type domain-containing protein</fullName>
    </recommendedName>
</protein>
<accession>A0A6C0I097</accession>
<dbReference type="InterPro" id="IPR018957">
    <property type="entry name" value="Znf_C3HC4_RING-type"/>
</dbReference>
<dbReference type="PANTHER" id="PTHR23041">
    <property type="entry name" value="RING FINGER DOMAIN-CONTAINING"/>
    <property type="match status" value="1"/>
</dbReference>
<dbReference type="PROSITE" id="PS00518">
    <property type="entry name" value="ZF_RING_1"/>
    <property type="match status" value="1"/>
</dbReference>
<dbReference type="InterPro" id="IPR013083">
    <property type="entry name" value="Znf_RING/FYVE/PHD"/>
</dbReference>
<dbReference type="InterPro" id="IPR017907">
    <property type="entry name" value="Znf_RING_CS"/>
</dbReference>
<organism evidence="5">
    <name type="scientific">viral metagenome</name>
    <dbReference type="NCBI Taxonomy" id="1070528"/>
    <lineage>
        <taxon>unclassified sequences</taxon>
        <taxon>metagenomes</taxon>
        <taxon>organismal metagenomes</taxon>
    </lineage>
</organism>
<dbReference type="Gene3D" id="3.30.40.10">
    <property type="entry name" value="Zinc/RING finger domain, C3HC4 (zinc finger)"/>
    <property type="match status" value="1"/>
</dbReference>
<dbReference type="PANTHER" id="PTHR23041:SF78">
    <property type="entry name" value="E3 UBIQUITIN-PROTEIN LIGASE RNF4"/>
    <property type="match status" value="1"/>
</dbReference>
<feature type="domain" description="RING-type" evidence="4">
    <location>
        <begin position="192"/>
        <end position="235"/>
    </location>
</feature>
<dbReference type="Pfam" id="PF00097">
    <property type="entry name" value="zf-C3HC4"/>
    <property type="match status" value="1"/>
</dbReference>
<evidence type="ECO:0000256" key="3">
    <source>
        <dbReference type="ARBA" id="ARBA00022833"/>
    </source>
</evidence>
<evidence type="ECO:0000313" key="5">
    <source>
        <dbReference type="EMBL" id="QHT86199.1"/>
    </source>
</evidence>
<keyword evidence="1" id="KW-0479">Metal-binding</keyword>
<evidence type="ECO:0000256" key="2">
    <source>
        <dbReference type="ARBA" id="ARBA00022771"/>
    </source>
</evidence>
<dbReference type="SUPFAM" id="SSF57850">
    <property type="entry name" value="RING/U-box"/>
    <property type="match status" value="1"/>
</dbReference>
<dbReference type="InterPro" id="IPR001841">
    <property type="entry name" value="Znf_RING"/>
</dbReference>
<proteinExistence type="predicted"/>
<reference evidence="5" key="1">
    <citation type="journal article" date="2020" name="Nature">
        <title>Giant virus diversity and host interactions through global metagenomics.</title>
        <authorList>
            <person name="Schulz F."/>
            <person name="Roux S."/>
            <person name="Paez-Espino D."/>
            <person name="Jungbluth S."/>
            <person name="Walsh D.A."/>
            <person name="Denef V.J."/>
            <person name="McMahon K.D."/>
            <person name="Konstantinidis K.T."/>
            <person name="Eloe-Fadrosh E.A."/>
            <person name="Kyrpides N.C."/>
            <person name="Woyke T."/>
        </authorList>
    </citation>
    <scope>NUCLEOTIDE SEQUENCE</scope>
    <source>
        <strain evidence="5">GVMAG-M-3300023184-184</strain>
    </source>
</reference>